<dbReference type="InterPro" id="IPR021162">
    <property type="entry name" value="Dot1"/>
</dbReference>
<dbReference type="GO" id="GO:0005634">
    <property type="term" value="C:nucleus"/>
    <property type="evidence" value="ECO:0007669"/>
    <property type="project" value="UniProtKB-SubCell"/>
</dbReference>
<keyword evidence="9 14" id="KW-0805">Transcription regulation</keyword>
<dbReference type="Gene3D" id="1.10.260.170">
    <property type="match status" value="1"/>
</dbReference>
<feature type="region of interest" description="Disordered" evidence="16">
    <location>
        <begin position="1"/>
        <end position="65"/>
    </location>
</feature>
<dbReference type="AlphaFoldDB" id="A0A7G3ZB74"/>
<keyword evidence="19" id="KW-1185">Reference proteome</keyword>
<evidence type="ECO:0000256" key="16">
    <source>
        <dbReference type="SAM" id="MobiDB-lite"/>
    </source>
</evidence>
<proteinExistence type="inferred from homology"/>
<name>A0A7G3ZB74_9SACH</name>
<dbReference type="GO" id="GO:0140956">
    <property type="term" value="F:histone H3K79 trimethyltransferase activity"/>
    <property type="evidence" value="ECO:0007669"/>
    <property type="project" value="UniProtKB-EC"/>
</dbReference>
<evidence type="ECO:0000256" key="8">
    <source>
        <dbReference type="ARBA" id="ARBA00022853"/>
    </source>
</evidence>
<comment type="function">
    <text evidence="14">Histone methyltransferase that specifically trimethylates histone H3 to form H3K79me3. This methylation is required for telomere silencing and for the pachytene checkpoint during the meiotic cell cycle by allowing the recruitment of RAD9 to double strand breaks. Nucleosomes are preferred as substrate compared to free histone.</text>
</comment>
<dbReference type="InterPro" id="IPR029063">
    <property type="entry name" value="SAM-dependent_MTases_sf"/>
</dbReference>
<accession>A0A7G3ZB74</accession>
<dbReference type="InterPro" id="IPR025789">
    <property type="entry name" value="DOT1_dom"/>
</dbReference>
<feature type="compositionally biased region" description="Basic and acidic residues" evidence="16">
    <location>
        <begin position="166"/>
        <end position="177"/>
    </location>
</feature>
<dbReference type="GO" id="GO:0042393">
    <property type="term" value="F:histone binding"/>
    <property type="evidence" value="ECO:0007669"/>
    <property type="project" value="InterPro"/>
</dbReference>
<evidence type="ECO:0000256" key="7">
    <source>
        <dbReference type="ARBA" id="ARBA00022737"/>
    </source>
</evidence>
<dbReference type="GeneID" id="59323857"/>
<dbReference type="KEGG" id="tgb:HG536_0A05750"/>
<dbReference type="GO" id="GO:0000786">
    <property type="term" value="C:nucleosome"/>
    <property type="evidence" value="ECO:0007669"/>
    <property type="project" value="InterPro"/>
</dbReference>
<keyword evidence="8 14" id="KW-0156">Chromatin regulator</keyword>
<keyword evidence="7" id="KW-0677">Repeat</keyword>
<evidence type="ECO:0000256" key="9">
    <source>
        <dbReference type="ARBA" id="ARBA00023015"/>
    </source>
</evidence>
<evidence type="ECO:0000313" key="18">
    <source>
        <dbReference type="EMBL" id="QLL30760.1"/>
    </source>
</evidence>
<dbReference type="GO" id="GO:0000077">
    <property type="term" value="P:DNA damage checkpoint signaling"/>
    <property type="evidence" value="ECO:0007669"/>
    <property type="project" value="InterPro"/>
</dbReference>
<feature type="binding site" evidence="15">
    <location>
        <begin position="372"/>
        <end position="375"/>
    </location>
    <ligand>
        <name>S-adenosyl-L-methionine</name>
        <dbReference type="ChEBI" id="CHEBI:59789"/>
    </ligand>
</feature>
<evidence type="ECO:0000256" key="1">
    <source>
        <dbReference type="ARBA" id="ARBA00004123"/>
    </source>
</evidence>
<dbReference type="OrthoDB" id="443402at2759"/>
<dbReference type="EMBL" id="CP059246">
    <property type="protein sequence ID" value="QLL30760.1"/>
    <property type="molecule type" value="Genomic_DNA"/>
</dbReference>
<dbReference type="Pfam" id="PF08123">
    <property type="entry name" value="DOT1"/>
    <property type="match status" value="1"/>
</dbReference>
<feature type="binding site" evidence="15">
    <location>
        <position position="422"/>
    </location>
    <ligand>
        <name>S-adenosyl-L-methionine</name>
        <dbReference type="ChEBI" id="CHEBI:59789"/>
    </ligand>
</feature>
<feature type="compositionally biased region" description="Basic and acidic residues" evidence="16">
    <location>
        <begin position="87"/>
        <end position="101"/>
    </location>
</feature>
<dbReference type="Gene3D" id="3.40.50.150">
    <property type="entry name" value="Vaccinia Virus protein VP39"/>
    <property type="match status" value="1"/>
</dbReference>
<evidence type="ECO:0000256" key="2">
    <source>
        <dbReference type="ARBA" id="ARBA00012190"/>
    </source>
</evidence>
<dbReference type="PANTHER" id="PTHR21451:SF0">
    <property type="entry name" value="HISTONE-LYSINE N-METHYLTRANSFERASE, H3 LYSINE-79 SPECIFIC"/>
    <property type="match status" value="1"/>
</dbReference>
<evidence type="ECO:0000256" key="14">
    <source>
        <dbReference type="PIRNR" id="PIRNR017570"/>
    </source>
</evidence>
<keyword evidence="6 14" id="KW-0949">S-adenosyl-L-methionine</keyword>
<evidence type="ECO:0000256" key="4">
    <source>
        <dbReference type="ARBA" id="ARBA00022603"/>
    </source>
</evidence>
<dbReference type="SUPFAM" id="SSF53335">
    <property type="entry name" value="S-adenosyl-L-methionine-dependent methyltransferases"/>
    <property type="match status" value="1"/>
</dbReference>
<feature type="compositionally biased region" description="Low complexity" evidence="16">
    <location>
        <begin position="22"/>
        <end position="38"/>
    </location>
</feature>
<dbReference type="PANTHER" id="PTHR21451">
    <property type="entry name" value="HISTONE H3 METHYLTRANSFERASE"/>
    <property type="match status" value="1"/>
</dbReference>
<dbReference type="GO" id="GO:0031509">
    <property type="term" value="P:subtelomeric heterochromatin formation"/>
    <property type="evidence" value="ECO:0007669"/>
    <property type="project" value="InterPro"/>
</dbReference>
<sequence>MSVLPNEHSGEETSSLFSSPKTASTNTSSLNASDSSLLEDISSKNMAPKDGKANGKKRGRHSSALEALLNEANRYNSQYEYALPRGFLRDRNQDKKLHEESQLEPQGVRKTATKPKKVKTKSQASKTETGSSTAPSSKFKRDRSRSSSRSPIADNDAFPMSQSDELDSRTTEDNVKRHVSHSKEVNFIDWNQVPTDLKYDIFDIANLKIDEDIKDIPVPSISLTSKRYKDDSSVLKVALRSPLYPTYCEEYHVDFSKDSRIYNPMSEIGKLIEYSASIYLPVRYANELKRSVIPQLNAAFDSSDDILFAAKVNEYNKIIEKVPRSEVIEHLAQLKTLPPSFIHDLLHIVYTRSIHPNYKKLKEYEAFSNYVYGELLPNFLSNVYSQCCLNSNSVFMDLGSGVGNCVVQAALEYGCKLSFGCEIMSNASALTELQNEELIKRCKLAGLKLSPLEFSLRKSFVNNDRVDELIPQSDVILINNFLFDSDMNREVEKIIQNVKVGCKIITLKNLRPCGYTINFFNLDSILNRLRVERFELKEGSVSWTHNGGEYFISTVLPDVDDSLFDPAMRKRNTKRPTHYTR</sequence>
<dbReference type="GO" id="GO:0006281">
    <property type="term" value="P:DNA repair"/>
    <property type="evidence" value="ECO:0007669"/>
    <property type="project" value="InterPro"/>
</dbReference>
<dbReference type="GO" id="GO:0032259">
    <property type="term" value="P:methylation"/>
    <property type="evidence" value="ECO:0007669"/>
    <property type="project" value="UniProtKB-KW"/>
</dbReference>
<comment type="similarity">
    <text evidence="14">Belongs to the class I-like SAM-binding methyltransferase superfamily. DOT1 family.</text>
</comment>
<feature type="binding site" evidence="15">
    <location>
        <begin position="395"/>
        <end position="404"/>
    </location>
    <ligand>
        <name>S-adenosyl-L-methionine</name>
        <dbReference type="ChEBI" id="CHEBI:59789"/>
    </ligand>
</feature>
<evidence type="ECO:0000256" key="5">
    <source>
        <dbReference type="ARBA" id="ARBA00022679"/>
    </source>
</evidence>
<feature type="binding site" evidence="15">
    <location>
        <begin position="459"/>
        <end position="460"/>
    </location>
    <ligand>
        <name>S-adenosyl-L-methionine</name>
        <dbReference type="ChEBI" id="CHEBI:59789"/>
    </ligand>
</feature>
<dbReference type="GO" id="GO:0000781">
    <property type="term" value="C:chromosome, telomeric region"/>
    <property type="evidence" value="ECO:0007669"/>
    <property type="project" value="GOC"/>
</dbReference>
<organism evidence="18 19">
    <name type="scientific">Torulaspora globosa</name>
    <dbReference type="NCBI Taxonomy" id="48254"/>
    <lineage>
        <taxon>Eukaryota</taxon>
        <taxon>Fungi</taxon>
        <taxon>Dikarya</taxon>
        <taxon>Ascomycota</taxon>
        <taxon>Saccharomycotina</taxon>
        <taxon>Saccharomycetes</taxon>
        <taxon>Saccharomycetales</taxon>
        <taxon>Saccharomycetaceae</taxon>
        <taxon>Torulaspora</taxon>
    </lineage>
</organism>
<gene>
    <name evidence="18" type="ORF">HG536_0A05750</name>
</gene>
<evidence type="ECO:0000259" key="17">
    <source>
        <dbReference type="PROSITE" id="PS51569"/>
    </source>
</evidence>
<evidence type="ECO:0000313" key="19">
    <source>
        <dbReference type="Proteomes" id="UP000515788"/>
    </source>
</evidence>
<keyword evidence="4 14" id="KW-0489">Methyltransferase</keyword>
<dbReference type="EC" id="2.1.1.360" evidence="2 14"/>
<feature type="compositionally biased region" description="Polar residues" evidence="16">
    <location>
        <begin position="12"/>
        <end position="21"/>
    </location>
</feature>
<dbReference type="Proteomes" id="UP000515788">
    <property type="component" value="Chromosome 1"/>
</dbReference>
<reference evidence="18 19" key="1">
    <citation type="submission" date="2020-06" db="EMBL/GenBank/DDBJ databases">
        <title>The yeast mating-type switching endonuclease HO is a domesticated member of an unorthodox homing genetic element family.</title>
        <authorList>
            <person name="Coughlan A.Y."/>
            <person name="Lombardi L."/>
            <person name="Braun-Galleani S."/>
            <person name="Martos A.R."/>
            <person name="Galeote V."/>
            <person name="Bigey F."/>
            <person name="Dequin S."/>
            <person name="Byrne K.P."/>
            <person name="Wolfe K.H."/>
        </authorList>
    </citation>
    <scope>NUCLEOTIDE SEQUENCE [LARGE SCALE GENOMIC DNA]</scope>
    <source>
        <strain evidence="18 19">CBS764</strain>
    </source>
</reference>
<feature type="compositionally biased region" description="Basic residues" evidence="16">
    <location>
        <begin position="111"/>
        <end position="120"/>
    </location>
</feature>
<evidence type="ECO:0000256" key="13">
    <source>
        <dbReference type="ARBA" id="ARBA00047770"/>
    </source>
</evidence>
<keyword evidence="10 14" id="KW-0804">Transcription</keyword>
<keyword evidence="11 14" id="KW-0539">Nucleus</keyword>
<dbReference type="FunFam" id="3.40.50.150:FF:000033">
    <property type="entry name" value="Histone-lysine N-methyltransferase, H3 lysine-79 specific"/>
    <property type="match status" value="1"/>
</dbReference>
<evidence type="ECO:0000256" key="15">
    <source>
        <dbReference type="PIRSR" id="PIRSR017570-1"/>
    </source>
</evidence>
<evidence type="ECO:0000256" key="3">
    <source>
        <dbReference type="ARBA" id="ARBA00020987"/>
    </source>
</evidence>
<protein>
    <recommendedName>
        <fullName evidence="3 14">Histone-lysine N-methyltransferase, H3 lysine-79 specific</fullName>
        <ecNumber evidence="2 14">2.1.1.360</ecNumber>
    </recommendedName>
    <alternativeName>
        <fullName evidence="12 14">Histone H3-K79 methyltransferase</fullName>
    </alternativeName>
</protein>
<comment type="catalytic activity">
    <reaction evidence="13 14">
        <text>L-lysyl(79)-[histone H3] + 3 S-adenosyl-L-methionine = N(6),N(6),N(6)-trimethyl-L-lysyl(79)-[histone H3] + 3 S-adenosyl-L-homocysteine + 3 H(+)</text>
        <dbReference type="Rhea" id="RHEA:60328"/>
        <dbReference type="Rhea" id="RHEA-COMP:15549"/>
        <dbReference type="Rhea" id="RHEA-COMP:15552"/>
        <dbReference type="ChEBI" id="CHEBI:15378"/>
        <dbReference type="ChEBI" id="CHEBI:29969"/>
        <dbReference type="ChEBI" id="CHEBI:57856"/>
        <dbReference type="ChEBI" id="CHEBI:59789"/>
        <dbReference type="ChEBI" id="CHEBI:61961"/>
        <dbReference type="EC" id="2.1.1.360"/>
    </reaction>
</comment>
<evidence type="ECO:0000256" key="10">
    <source>
        <dbReference type="ARBA" id="ARBA00023163"/>
    </source>
</evidence>
<evidence type="ECO:0000256" key="12">
    <source>
        <dbReference type="ARBA" id="ARBA00029821"/>
    </source>
</evidence>
<dbReference type="PIRSF" id="PIRSF017570">
    <property type="entry name" value="Histone_H3-K79_MeTrfase"/>
    <property type="match status" value="1"/>
</dbReference>
<dbReference type="InterPro" id="IPR030445">
    <property type="entry name" value="H3-K79_meTrfase"/>
</dbReference>
<keyword evidence="5 14" id="KW-0808">Transferase</keyword>
<evidence type="ECO:0000256" key="6">
    <source>
        <dbReference type="ARBA" id="ARBA00022691"/>
    </source>
</evidence>
<comment type="subcellular location">
    <subcellularLocation>
        <location evidence="1 14">Nucleus</location>
    </subcellularLocation>
</comment>
<dbReference type="RefSeq" id="XP_037137435.1">
    <property type="nucleotide sequence ID" value="XM_037281540.1"/>
</dbReference>
<evidence type="ECO:0000256" key="11">
    <source>
        <dbReference type="ARBA" id="ARBA00023242"/>
    </source>
</evidence>
<feature type="region of interest" description="Disordered" evidence="16">
    <location>
        <begin position="79"/>
        <end position="177"/>
    </location>
</feature>
<dbReference type="PROSITE" id="PS51569">
    <property type="entry name" value="DOT1"/>
    <property type="match status" value="1"/>
</dbReference>
<feature type="domain" description="DOT1" evidence="17">
    <location>
        <begin position="235"/>
        <end position="568"/>
    </location>
</feature>